<accession>A0A0C9VH84</accession>
<proteinExistence type="predicted"/>
<gene>
    <name evidence="2" type="ORF">HYDPIDRAFT_167728</name>
</gene>
<dbReference type="HOGENOM" id="CLU_1326525_0_0_1"/>
<dbReference type="AlphaFoldDB" id="A0A0C9VH84"/>
<feature type="region of interest" description="Disordered" evidence="1">
    <location>
        <begin position="34"/>
        <end position="88"/>
    </location>
</feature>
<keyword evidence="3" id="KW-1185">Reference proteome</keyword>
<dbReference type="Proteomes" id="UP000053820">
    <property type="component" value="Unassembled WGS sequence"/>
</dbReference>
<organism evidence="2 3">
    <name type="scientific">Hydnomerulius pinastri MD-312</name>
    <dbReference type="NCBI Taxonomy" id="994086"/>
    <lineage>
        <taxon>Eukaryota</taxon>
        <taxon>Fungi</taxon>
        <taxon>Dikarya</taxon>
        <taxon>Basidiomycota</taxon>
        <taxon>Agaricomycotina</taxon>
        <taxon>Agaricomycetes</taxon>
        <taxon>Agaricomycetidae</taxon>
        <taxon>Boletales</taxon>
        <taxon>Boletales incertae sedis</taxon>
        <taxon>Leucogyrophana</taxon>
    </lineage>
</organism>
<name>A0A0C9VH84_9AGAM</name>
<evidence type="ECO:0000313" key="2">
    <source>
        <dbReference type="EMBL" id="KIJ64989.1"/>
    </source>
</evidence>
<evidence type="ECO:0000313" key="3">
    <source>
        <dbReference type="Proteomes" id="UP000053820"/>
    </source>
</evidence>
<reference evidence="2 3" key="1">
    <citation type="submission" date="2014-04" db="EMBL/GenBank/DDBJ databases">
        <title>Evolutionary Origins and Diversification of the Mycorrhizal Mutualists.</title>
        <authorList>
            <consortium name="DOE Joint Genome Institute"/>
            <consortium name="Mycorrhizal Genomics Consortium"/>
            <person name="Kohler A."/>
            <person name="Kuo A."/>
            <person name="Nagy L.G."/>
            <person name="Floudas D."/>
            <person name="Copeland A."/>
            <person name="Barry K.W."/>
            <person name="Cichocki N."/>
            <person name="Veneault-Fourrey C."/>
            <person name="LaButti K."/>
            <person name="Lindquist E.A."/>
            <person name="Lipzen A."/>
            <person name="Lundell T."/>
            <person name="Morin E."/>
            <person name="Murat C."/>
            <person name="Riley R."/>
            <person name="Ohm R."/>
            <person name="Sun H."/>
            <person name="Tunlid A."/>
            <person name="Henrissat B."/>
            <person name="Grigoriev I.V."/>
            <person name="Hibbett D.S."/>
            <person name="Martin F."/>
        </authorList>
    </citation>
    <scope>NUCLEOTIDE SEQUENCE [LARGE SCALE GENOMIC DNA]</scope>
    <source>
        <strain evidence="2 3">MD-312</strain>
    </source>
</reference>
<sequence>MPNTSSASDLALRMAAIEQKLQAIVAAKASVAARTPASGMQVTDDDQLETIGQGDGTAPNPTLADEGSQIFSGGARRERRALSQTAADSDPVISAAALPAAPAQQPPAAWDAILSDVSAHPLDALIKAINAYTQQQAAHAAAEEASMREAISLMRRIEAATLETNNVLWNFIAAYTEQIQFPRQGPVEVLYATRDDGDGERSGGAQG</sequence>
<evidence type="ECO:0000256" key="1">
    <source>
        <dbReference type="SAM" id="MobiDB-lite"/>
    </source>
</evidence>
<dbReference type="EMBL" id="KN839845">
    <property type="protein sequence ID" value="KIJ64989.1"/>
    <property type="molecule type" value="Genomic_DNA"/>
</dbReference>
<protein>
    <submittedName>
        <fullName evidence="2">Uncharacterized protein</fullName>
    </submittedName>
</protein>